<evidence type="ECO:0000256" key="7">
    <source>
        <dbReference type="SAM" id="SignalP"/>
    </source>
</evidence>
<reference evidence="10" key="3">
    <citation type="submission" date="2015-06" db="UniProtKB">
        <authorList>
            <consortium name="EnsemblMetazoa"/>
        </authorList>
    </citation>
    <scope>IDENTIFICATION</scope>
</reference>
<keyword evidence="6" id="KW-0472">Membrane</keyword>
<feature type="disulfide bond" evidence="4">
    <location>
        <begin position="144"/>
        <end position="171"/>
    </location>
</feature>
<evidence type="ECO:0000256" key="1">
    <source>
        <dbReference type="ARBA" id="ARBA00022729"/>
    </source>
</evidence>
<evidence type="ECO:0000256" key="5">
    <source>
        <dbReference type="SAM" id="MobiDB-lite"/>
    </source>
</evidence>
<dbReference type="PROSITE" id="PS50923">
    <property type="entry name" value="SUSHI"/>
    <property type="match status" value="1"/>
</dbReference>
<evidence type="ECO:0000256" key="4">
    <source>
        <dbReference type="PROSITE-ProRule" id="PRU00302"/>
    </source>
</evidence>
<proteinExistence type="predicted"/>
<feature type="transmembrane region" description="Helical" evidence="6">
    <location>
        <begin position="317"/>
        <end position="341"/>
    </location>
</feature>
<dbReference type="Proteomes" id="UP000014760">
    <property type="component" value="Unassembled WGS sequence"/>
</dbReference>
<dbReference type="SUPFAM" id="SSF56436">
    <property type="entry name" value="C-type lectin-like"/>
    <property type="match status" value="1"/>
</dbReference>
<dbReference type="PANTHER" id="PTHR45656:SF4">
    <property type="entry name" value="PROTEIN CBR-CLEC-78"/>
    <property type="match status" value="1"/>
</dbReference>
<evidence type="ECO:0000256" key="3">
    <source>
        <dbReference type="ARBA" id="ARBA00023157"/>
    </source>
</evidence>
<gene>
    <name evidence="9" type="ORF">CAPTEDRAFT_186213</name>
</gene>
<feature type="chain" id="PRO_5008787867" description="Sushi domain-containing protein" evidence="7">
    <location>
        <begin position="18"/>
        <end position="564"/>
    </location>
</feature>
<evidence type="ECO:0000259" key="8">
    <source>
        <dbReference type="PROSITE" id="PS50923"/>
    </source>
</evidence>
<dbReference type="InterPro" id="IPR016186">
    <property type="entry name" value="C-type_lectin-like/link_sf"/>
</dbReference>
<dbReference type="SUPFAM" id="SSF57535">
    <property type="entry name" value="Complement control module/SCR domain"/>
    <property type="match status" value="1"/>
</dbReference>
<dbReference type="AlphaFoldDB" id="R7UCC6"/>
<dbReference type="OrthoDB" id="6079910at2759"/>
<evidence type="ECO:0000256" key="6">
    <source>
        <dbReference type="SAM" id="Phobius"/>
    </source>
</evidence>
<keyword evidence="1 7" id="KW-0732">Signal</keyword>
<dbReference type="Pfam" id="PF00084">
    <property type="entry name" value="Sushi"/>
    <property type="match status" value="1"/>
</dbReference>
<keyword evidence="11" id="KW-1185">Reference proteome</keyword>
<dbReference type="InterPro" id="IPR051277">
    <property type="entry name" value="SEZ6_CSMD_C4BPB_Regulators"/>
</dbReference>
<dbReference type="Gene3D" id="2.10.70.10">
    <property type="entry name" value="Complement Module, domain 1"/>
    <property type="match status" value="1"/>
</dbReference>
<dbReference type="SMART" id="SM00032">
    <property type="entry name" value="CCP"/>
    <property type="match status" value="1"/>
</dbReference>
<feature type="signal peptide" evidence="7">
    <location>
        <begin position="1"/>
        <end position="17"/>
    </location>
</feature>
<keyword evidence="6" id="KW-0812">Transmembrane</keyword>
<dbReference type="InterPro" id="IPR035976">
    <property type="entry name" value="Sushi/SCR/CCP_sf"/>
</dbReference>
<name>R7UCC6_CAPTE</name>
<dbReference type="PANTHER" id="PTHR45656">
    <property type="entry name" value="PROTEIN CBR-CLEC-78"/>
    <property type="match status" value="1"/>
</dbReference>
<keyword evidence="2" id="KW-0677">Repeat</keyword>
<dbReference type="Gene3D" id="3.10.100.10">
    <property type="entry name" value="Mannose-Binding Protein A, subunit A"/>
    <property type="match status" value="1"/>
</dbReference>
<dbReference type="HOGENOM" id="CLU_483355_0_0_1"/>
<evidence type="ECO:0000313" key="11">
    <source>
        <dbReference type="Proteomes" id="UP000014760"/>
    </source>
</evidence>
<evidence type="ECO:0000313" key="9">
    <source>
        <dbReference type="EMBL" id="ELU03654.1"/>
    </source>
</evidence>
<keyword evidence="3 4" id="KW-1015">Disulfide bond</keyword>
<dbReference type="STRING" id="283909.R7UCC6"/>
<evidence type="ECO:0000313" key="10">
    <source>
        <dbReference type="EnsemblMetazoa" id="CapteP186213"/>
    </source>
</evidence>
<dbReference type="EMBL" id="KB303020">
    <property type="protein sequence ID" value="ELU03654.1"/>
    <property type="molecule type" value="Genomic_DNA"/>
</dbReference>
<protein>
    <recommendedName>
        <fullName evidence="8">Sushi domain-containing protein</fullName>
    </recommendedName>
</protein>
<dbReference type="EnsemblMetazoa" id="CapteT186213">
    <property type="protein sequence ID" value="CapteP186213"/>
    <property type="gene ID" value="CapteG186213"/>
</dbReference>
<feature type="domain" description="Sushi" evidence="8">
    <location>
        <begin position="114"/>
        <end position="173"/>
    </location>
</feature>
<dbReference type="CDD" id="cd22823">
    <property type="entry name" value="Gal_Rha_Lectin"/>
    <property type="match status" value="1"/>
</dbReference>
<keyword evidence="6" id="KW-1133">Transmembrane helix</keyword>
<dbReference type="InterPro" id="IPR016187">
    <property type="entry name" value="CTDL_fold"/>
</dbReference>
<dbReference type="InterPro" id="IPR000436">
    <property type="entry name" value="Sushi_SCR_CCP_dom"/>
</dbReference>
<dbReference type="EMBL" id="AMQN01001501">
    <property type="status" value="NOT_ANNOTATED_CDS"/>
    <property type="molecule type" value="Genomic_DNA"/>
</dbReference>
<comment type="caution">
    <text evidence="4">Lacks conserved residue(s) required for the propagation of feature annotation.</text>
</comment>
<evidence type="ECO:0000256" key="2">
    <source>
        <dbReference type="ARBA" id="ARBA00022737"/>
    </source>
</evidence>
<organism evidence="9">
    <name type="scientific">Capitella teleta</name>
    <name type="common">Polychaete worm</name>
    <dbReference type="NCBI Taxonomy" id="283909"/>
    <lineage>
        <taxon>Eukaryota</taxon>
        <taxon>Metazoa</taxon>
        <taxon>Spiralia</taxon>
        <taxon>Lophotrochozoa</taxon>
        <taxon>Annelida</taxon>
        <taxon>Polychaeta</taxon>
        <taxon>Sedentaria</taxon>
        <taxon>Scolecida</taxon>
        <taxon>Capitellidae</taxon>
        <taxon>Capitella</taxon>
    </lineage>
</organism>
<feature type="compositionally biased region" description="Low complexity" evidence="5">
    <location>
        <begin position="360"/>
        <end position="369"/>
    </location>
</feature>
<reference evidence="9 11" key="2">
    <citation type="journal article" date="2013" name="Nature">
        <title>Insights into bilaterian evolution from three spiralian genomes.</title>
        <authorList>
            <person name="Simakov O."/>
            <person name="Marletaz F."/>
            <person name="Cho S.J."/>
            <person name="Edsinger-Gonzales E."/>
            <person name="Havlak P."/>
            <person name="Hellsten U."/>
            <person name="Kuo D.H."/>
            <person name="Larsson T."/>
            <person name="Lv J."/>
            <person name="Arendt D."/>
            <person name="Savage R."/>
            <person name="Osoegawa K."/>
            <person name="de Jong P."/>
            <person name="Grimwood J."/>
            <person name="Chapman J.A."/>
            <person name="Shapiro H."/>
            <person name="Aerts A."/>
            <person name="Otillar R.P."/>
            <person name="Terry A.Y."/>
            <person name="Boore J.L."/>
            <person name="Grigoriev I.V."/>
            <person name="Lindberg D.R."/>
            <person name="Seaver E.C."/>
            <person name="Weisblat D.A."/>
            <person name="Putnam N.H."/>
            <person name="Rokhsar D.S."/>
        </authorList>
    </citation>
    <scope>NUCLEOTIDE SEQUENCE</scope>
    <source>
        <strain evidence="9 11">I ESC-2004</strain>
    </source>
</reference>
<accession>R7UCC6</accession>
<feature type="region of interest" description="Disordered" evidence="5">
    <location>
        <begin position="348"/>
        <end position="411"/>
    </location>
</feature>
<sequence length="564" mass="62758">MQLLKVFILCGITVCQAVGENSLHGCINEFLSILCSEGSECLINVRRAIYWHRPDPSNCSVINDACASNASDVWSRCHGKPACEFYVRQQRPAGVCLRSSSFALTIDYSCNCSDGCSSLGDHPNGFIQYSDPYLSAGTDAFFACKNGYSLVGSPKRTCSQSGQWTGISPVCTLPKAQICPISKFRTEALSPSMCYEFVEKSLNWEAAVEDCSMKGGSVARIASKRDLELMTWWLMTSDAIGFVWINVTYTSAVERYLGSANPPDFETTCPELEFDVNSGISVKWTTRCTYLNQYVCQYHHNGAIVYSESGSHIERDLTLGLGIGLGVGLLLIIIGATIFAFHRRNKTSKDEDPYSTVHPQSQSQSNTSTDDSDFHLQHHHNLHINYNKPDSDHSFTTAEDDSLESPDDPEAVYDDVYSCEVDVVAEIADQENYEKPPEPDRATKQTNRKSIIRPFTDYENVVIHNLTESLKRKLVPRRVSRLRASESSSSIGPLCKQPTTEKPVKKKPYPAMKPKPDVDLSKTFNAPEMRSPSVELSVSRRSSGMEVHDNEIYQNAAMVDIDEI</sequence>
<feature type="compositionally biased region" description="Acidic residues" evidence="5">
    <location>
        <begin position="398"/>
        <end position="411"/>
    </location>
</feature>
<keyword evidence="4" id="KW-0768">Sushi</keyword>
<reference evidence="11" key="1">
    <citation type="submission" date="2012-12" db="EMBL/GenBank/DDBJ databases">
        <authorList>
            <person name="Hellsten U."/>
            <person name="Grimwood J."/>
            <person name="Chapman J.A."/>
            <person name="Shapiro H."/>
            <person name="Aerts A."/>
            <person name="Otillar R.P."/>
            <person name="Terry A.Y."/>
            <person name="Boore J.L."/>
            <person name="Simakov O."/>
            <person name="Marletaz F."/>
            <person name="Cho S.-J."/>
            <person name="Edsinger-Gonzales E."/>
            <person name="Havlak P."/>
            <person name="Kuo D.-H."/>
            <person name="Larsson T."/>
            <person name="Lv J."/>
            <person name="Arendt D."/>
            <person name="Savage R."/>
            <person name="Osoegawa K."/>
            <person name="de Jong P."/>
            <person name="Lindberg D.R."/>
            <person name="Seaver E.C."/>
            <person name="Weisblat D.A."/>
            <person name="Putnam N.H."/>
            <person name="Grigoriev I.V."/>
            <person name="Rokhsar D.S."/>
        </authorList>
    </citation>
    <scope>NUCLEOTIDE SEQUENCE</scope>
    <source>
        <strain evidence="11">I ESC-2004</strain>
    </source>
</reference>
<feature type="region of interest" description="Disordered" evidence="5">
    <location>
        <begin position="486"/>
        <end position="545"/>
    </location>
</feature>
<dbReference type="CDD" id="cd00037">
    <property type="entry name" value="CLECT"/>
    <property type="match status" value="1"/>
</dbReference>
<dbReference type="CDD" id="cd00033">
    <property type="entry name" value="CCP"/>
    <property type="match status" value="1"/>
</dbReference>